<accession>A0A8D8YLM8</accession>
<protein>
    <submittedName>
        <fullName evidence="2">Uncharacterized protein</fullName>
    </submittedName>
</protein>
<feature type="region of interest" description="Disordered" evidence="1">
    <location>
        <begin position="79"/>
        <end position="99"/>
    </location>
</feature>
<organism evidence="2">
    <name type="scientific">Cacopsylla melanoneura</name>
    <dbReference type="NCBI Taxonomy" id="428564"/>
    <lineage>
        <taxon>Eukaryota</taxon>
        <taxon>Metazoa</taxon>
        <taxon>Ecdysozoa</taxon>
        <taxon>Arthropoda</taxon>
        <taxon>Hexapoda</taxon>
        <taxon>Insecta</taxon>
        <taxon>Pterygota</taxon>
        <taxon>Neoptera</taxon>
        <taxon>Paraneoptera</taxon>
        <taxon>Hemiptera</taxon>
        <taxon>Sternorrhyncha</taxon>
        <taxon>Psylloidea</taxon>
        <taxon>Psyllidae</taxon>
        <taxon>Psyllinae</taxon>
        <taxon>Cacopsylla</taxon>
    </lineage>
</organism>
<dbReference type="EMBL" id="HBUF01383183">
    <property type="protein sequence ID" value="CAG6731095.1"/>
    <property type="molecule type" value="Transcribed_RNA"/>
</dbReference>
<evidence type="ECO:0000256" key="1">
    <source>
        <dbReference type="SAM" id="MobiDB-lite"/>
    </source>
</evidence>
<sequence length="99" mass="10543">MAVSESVLVMSVTEAVTSVKEAVTSVTGAVVLVSRTVVSVKWAKETRDLSVSTREACEEDTLNWEAKMSASLLMISGMDKGEGETMGETTGPELELNET</sequence>
<dbReference type="AlphaFoldDB" id="A0A8D8YLM8"/>
<evidence type="ECO:0000313" key="2">
    <source>
        <dbReference type="EMBL" id="CAG6731095.1"/>
    </source>
</evidence>
<name>A0A8D8YLM8_9HEMI</name>
<reference evidence="2" key="1">
    <citation type="submission" date="2021-05" db="EMBL/GenBank/DDBJ databases">
        <authorList>
            <person name="Alioto T."/>
            <person name="Alioto T."/>
            <person name="Gomez Garrido J."/>
        </authorList>
    </citation>
    <scope>NUCLEOTIDE SEQUENCE</scope>
</reference>
<proteinExistence type="predicted"/>